<evidence type="ECO:0000313" key="2">
    <source>
        <dbReference type="Proteomes" id="UP000051085"/>
    </source>
</evidence>
<protein>
    <submittedName>
        <fullName evidence="1">Uncharacterized protein</fullName>
    </submittedName>
</protein>
<comment type="caution">
    <text evidence="1">The sequence shown here is derived from an EMBL/GenBank/DDBJ whole genome shotgun (WGS) entry which is preliminary data.</text>
</comment>
<dbReference type="EMBL" id="AZGO01000001">
    <property type="protein sequence ID" value="KRM38142.1"/>
    <property type="molecule type" value="Genomic_DNA"/>
</dbReference>
<accession>A0A922TPN9</accession>
<evidence type="ECO:0000313" key="1">
    <source>
        <dbReference type="EMBL" id="KRM38142.1"/>
    </source>
</evidence>
<name>A0A922TPN9_9LACO</name>
<sequence>MDGTKPFEIRRNHDKGEQRLQVMYKSLIKHDLEEKKPGAWGWLPKSVFDMELSSRAYGLLVILAMQAGPVPAVDNERVIERVSETTILRWLGIKNSNQRALVHDLLRELVEAEVITIDGDCIKLDFPPIQSVEGGFSKIYASTYQAILDQSHGIATFNRLAVYLGIRSMIFEGEKGGPNDNVVYKGRGNSWIAERVNLPVATVRNTIQWLIEHKIMAWNLVVNRNKYHNKHYYLAEQIQAERLVSWICTELKGGFLLRVVA</sequence>
<reference evidence="1 2" key="1">
    <citation type="journal article" date="2015" name="Genome Announc.">
        <title>Expanding the biotechnology potential of lactobacilli through comparative genomics of 213 strains and associated genera.</title>
        <authorList>
            <person name="Sun Z."/>
            <person name="Harris H.M."/>
            <person name="McCann A."/>
            <person name="Guo C."/>
            <person name="Argimon S."/>
            <person name="Zhang W."/>
            <person name="Yang X."/>
            <person name="Jeffery I.B."/>
            <person name="Cooney J.C."/>
            <person name="Kagawa T.F."/>
            <person name="Liu W."/>
            <person name="Song Y."/>
            <person name="Salvetti E."/>
            <person name="Wrobel A."/>
            <person name="Rasinkangas P."/>
            <person name="Parkhill J."/>
            <person name="Rea M.C."/>
            <person name="O'Sullivan O."/>
            <person name="Ritari J."/>
            <person name="Douillard F.P."/>
            <person name="Paul Ross R."/>
            <person name="Yang R."/>
            <person name="Briner A.E."/>
            <person name="Felis G.E."/>
            <person name="de Vos W.M."/>
            <person name="Barrangou R."/>
            <person name="Klaenhammer T.R."/>
            <person name="Caufield P.W."/>
            <person name="Cui Y."/>
            <person name="Zhang H."/>
            <person name="O'Toole P.W."/>
        </authorList>
    </citation>
    <scope>NUCLEOTIDE SEQUENCE [LARGE SCALE GENOMIC DNA]</scope>
    <source>
        <strain evidence="1 2">DSM 8475</strain>
    </source>
</reference>
<proteinExistence type="predicted"/>
<dbReference type="AlphaFoldDB" id="A0A922TPN9"/>
<dbReference type="Proteomes" id="UP000051085">
    <property type="component" value="Unassembled WGS sequence"/>
</dbReference>
<gene>
    <name evidence="1" type="ORF">FD34_GL000002</name>
</gene>
<dbReference type="RefSeq" id="WP_057805521.1">
    <property type="nucleotide sequence ID" value="NZ_AZGO01000001.1"/>
</dbReference>
<organism evidence="1 2">
    <name type="scientific">Limosilactobacillus pontis DSM 8475</name>
    <dbReference type="NCBI Taxonomy" id="1423794"/>
    <lineage>
        <taxon>Bacteria</taxon>
        <taxon>Bacillati</taxon>
        <taxon>Bacillota</taxon>
        <taxon>Bacilli</taxon>
        <taxon>Lactobacillales</taxon>
        <taxon>Lactobacillaceae</taxon>
        <taxon>Limosilactobacillus</taxon>
    </lineage>
</organism>